<dbReference type="Pfam" id="PF00300">
    <property type="entry name" value="His_Phos_1"/>
    <property type="match status" value="1"/>
</dbReference>
<dbReference type="CDD" id="cd07067">
    <property type="entry name" value="HP_PGM_like"/>
    <property type="match status" value="1"/>
</dbReference>
<keyword evidence="2" id="KW-1185">Reference proteome</keyword>
<dbReference type="PANTHER" id="PTHR47623">
    <property type="entry name" value="OS09G0287300 PROTEIN"/>
    <property type="match status" value="1"/>
</dbReference>
<accession>A0ABP9RH36</accession>
<dbReference type="Gene3D" id="3.40.50.1240">
    <property type="entry name" value="Phosphoglycerate mutase-like"/>
    <property type="match status" value="1"/>
</dbReference>
<sequence length="160" mass="16676">MILRHAKAEAPNRAADLERSLTERGHADAGAAGAWLVSRGYLPNLVICSPARRTRQTWHGVAVALAGEGSPEVRYQAEAYGGGTTELLGLLRTTPAEVGTVLLIGHNPTMSMLSMTLDPAAPSDSDGLRTSGLAVHTMETAWDALVPGGASLIATHTARA</sequence>
<dbReference type="Proteomes" id="UP001501570">
    <property type="component" value="Unassembled WGS sequence"/>
</dbReference>
<organism evidence="1 2">
    <name type="scientific">Rugosimonospora acidiphila</name>
    <dbReference type="NCBI Taxonomy" id="556531"/>
    <lineage>
        <taxon>Bacteria</taxon>
        <taxon>Bacillati</taxon>
        <taxon>Actinomycetota</taxon>
        <taxon>Actinomycetes</taxon>
        <taxon>Micromonosporales</taxon>
        <taxon>Micromonosporaceae</taxon>
        <taxon>Rugosimonospora</taxon>
    </lineage>
</organism>
<proteinExistence type="predicted"/>
<dbReference type="InterPro" id="IPR013078">
    <property type="entry name" value="His_Pase_superF_clade-1"/>
</dbReference>
<evidence type="ECO:0000313" key="1">
    <source>
        <dbReference type="EMBL" id="GAA5177031.1"/>
    </source>
</evidence>
<dbReference type="InterPro" id="IPR029033">
    <property type="entry name" value="His_PPase_superfam"/>
</dbReference>
<protein>
    <submittedName>
        <fullName evidence="1">Histidine phosphatase family protein</fullName>
    </submittedName>
</protein>
<dbReference type="SUPFAM" id="SSF53254">
    <property type="entry name" value="Phosphoglycerate mutase-like"/>
    <property type="match status" value="1"/>
</dbReference>
<comment type="caution">
    <text evidence="1">The sequence shown here is derived from an EMBL/GenBank/DDBJ whole genome shotgun (WGS) entry which is preliminary data.</text>
</comment>
<dbReference type="PANTHER" id="PTHR47623:SF1">
    <property type="entry name" value="OS09G0287300 PROTEIN"/>
    <property type="match status" value="1"/>
</dbReference>
<reference evidence="2" key="1">
    <citation type="journal article" date="2019" name="Int. J. Syst. Evol. Microbiol.">
        <title>The Global Catalogue of Microorganisms (GCM) 10K type strain sequencing project: providing services to taxonomists for standard genome sequencing and annotation.</title>
        <authorList>
            <consortium name="The Broad Institute Genomics Platform"/>
            <consortium name="The Broad Institute Genome Sequencing Center for Infectious Disease"/>
            <person name="Wu L."/>
            <person name="Ma J."/>
        </authorList>
    </citation>
    <scope>NUCLEOTIDE SEQUENCE [LARGE SCALE GENOMIC DNA]</scope>
    <source>
        <strain evidence="2">JCM 18304</strain>
    </source>
</reference>
<dbReference type="EMBL" id="BAABJQ010000001">
    <property type="protein sequence ID" value="GAA5177031.1"/>
    <property type="molecule type" value="Genomic_DNA"/>
</dbReference>
<evidence type="ECO:0000313" key="2">
    <source>
        <dbReference type="Proteomes" id="UP001501570"/>
    </source>
</evidence>
<gene>
    <name evidence="1" type="ORF">GCM10023322_00660</name>
</gene>
<dbReference type="SMART" id="SM00855">
    <property type="entry name" value="PGAM"/>
    <property type="match status" value="1"/>
</dbReference>
<name>A0ABP9RH36_9ACTN</name>